<evidence type="ECO:0000313" key="2">
    <source>
        <dbReference type="Proteomes" id="UP001054252"/>
    </source>
</evidence>
<proteinExistence type="predicted"/>
<evidence type="ECO:0000313" key="1">
    <source>
        <dbReference type="EMBL" id="GKU92070.1"/>
    </source>
</evidence>
<protein>
    <submittedName>
        <fullName evidence="1">Uncharacterized protein</fullName>
    </submittedName>
</protein>
<keyword evidence="2" id="KW-1185">Reference proteome</keyword>
<dbReference type="AlphaFoldDB" id="A0AAV5HZ34"/>
<sequence length="52" mass="5573">MVLGGIRVGLVLSILRHTGKGKGAGSERVKGTEKTTRNEAVVTWRILVGDVR</sequence>
<dbReference type="Proteomes" id="UP001054252">
    <property type="component" value="Unassembled WGS sequence"/>
</dbReference>
<reference evidence="1 2" key="1">
    <citation type="journal article" date="2021" name="Commun. Biol.">
        <title>The genome of Shorea leprosula (Dipterocarpaceae) highlights the ecological relevance of drought in aseasonal tropical rainforests.</title>
        <authorList>
            <person name="Ng K.K.S."/>
            <person name="Kobayashi M.J."/>
            <person name="Fawcett J.A."/>
            <person name="Hatakeyama M."/>
            <person name="Paape T."/>
            <person name="Ng C.H."/>
            <person name="Ang C.C."/>
            <person name="Tnah L.H."/>
            <person name="Lee C.T."/>
            <person name="Nishiyama T."/>
            <person name="Sese J."/>
            <person name="O'Brien M.J."/>
            <person name="Copetti D."/>
            <person name="Mohd Noor M.I."/>
            <person name="Ong R.C."/>
            <person name="Putra M."/>
            <person name="Sireger I.Z."/>
            <person name="Indrioko S."/>
            <person name="Kosugi Y."/>
            <person name="Izuno A."/>
            <person name="Isagi Y."/>
            <person name="Lee S.L."/>
            <person name="Shimizu K.K."/>
        </authorList>
    </citation>
    <scope>NUCLEOTIDE SEQUENCE [LARGE SCALE GENOMIC DNA]</scope>
    <source>
        <strain evidence="1">214</strain>
    </source>
</reference>
<accession>A0AAV5HZ34</accession>
<organism evidence="1 2">
    <name type="scientific">Rubroshorea leprosula</name>
    <dbReference type="NCBI Taxonomy" id="152421"/>
    <lineage>
        <taxon>Eukaryota</taxon>
        <taxon>Viridiplantae</taxon>
        <taxon>Streptophyta</taxon>
        <taxon>Embryophyta</taxon>
        <taxon>Tracheophyta</taxon>
        <taxon>Spermatophyta</taxon>
        <taxon>Magnoliopsida</taxon>
        <taxon>eudicotyledons</taxon>
        <taxon>Gunneridae</taxon>
        <taxon>Pentapetalae</taxon>
        <taxon>rosids</taxon>
        <taxon>malvids</taxon>
        <taxon>Malvales</taxon>
        <taxon>Dipterocarpaceae</taxon>
        <taxon>Rubroshorea</taxon>
    </lineage>
</organism>
<name>A0AAV5HZ34_9ROSI</name>
<gene>
    <name evidence="1" type="ORF">SLEP1_g5848</name>
</gene>
<dbReference type="EMBL" id="BPVZ01000005">
    <property type="protein sequence ID" value="GKU92070.1"/>
    <property type="molecule type" value="Genomic_DNA"/>
</dbReference>
<comment type="caution">
    <text evidence="1">The sequence shown here is derived from an EMBL/GenBank/DDBJ whole genome shotgun (WGS) entry which is preliminary data.</text>
</comment>